<accession>A0AAU8PII2</accession>
<dbReference type="PANTHER" id="PTHR33209">
    <property type="entry name" value="PROTEASE 4"/>
    <property type="match status" value="1"/>
</dbReference>
<keyword evidence="2" id="KW-0645">Protease</keyword>
<name>A0AAU8PII2_TREPG</name>
<dbReference type="Gene3D" id="3.90.226.10">
    <property type="entry name" value="2-enoyl-CoA Hydratase, Chain A, domain 1"/>
    <property type="match status" value="3"/>
</dbReference>
<dbReference type="InterPro" id="IPR029045">
    <property type="entry name" value="ClpP/crotonase-like_dom_sf"/>
</dbReference>
<keyword evidence="6" id="KW-0472">Membrane</keyword>
<dbReference type="GO" id="GO:0008236">
    <property type="term" value="F:serine-type peptidase activity"/>
    <property type="evidence" value="ECO:0007669"/>
    <property type="project" value="UniProtKB-KW"/>
</dbReference>
<dbReference type="InterPro" id="IPR004634">
    <property type="entry name" value="Pept_S49_pIV"/>
</dbReference>
<keyword evidence="6" id="KW-0812">Transmembrane</keyword>
<feature type="domain" description="Peptidase S49" evidence="7">
    <location>
        <begin position="389"/>
        <end position="538"/>
    </location>
</feature>
<evidence type="ECO:0000256" key="4">
    <source>
        <dbReference type="ARBA" id="ARBA00022825"/>
    </source>
</evidence>
<feature type="active site" description="Nucleophile" evidence="5">
    <location>
        <position position="406"/>
    </location>
</feature>
<reference evidence="9" key="1">
    <citation type="journal article" date="2012" name="PLoS Negl. Trop. Dis.">
        <title>Whole genome sequences of three Treponema pallidum ssp. pertenue strains: yaws and syphilis treponemes differ in less than 0.2% of the genome sequence.</title>
        <authorList>
            <person name="Cejkova D."/>
            <person name="Zobanikova M."/>
            <person name="Chen L."/>
            <person name="Pospisilova P."/>
            <person name="Strouhal M."/>
            <person name="Qin X."/>
            <person name="Mikalova L."/>
            <person name="Norris S.J."/>
            <person name="Muzny D.M."/>
            <person name="Gibbs R.A."/>
            <person name="Fulton L.L."/>
            <person name="Sodergren E."/>
            <person name="Weinstock G.M."/>
            <person name="Smajs D."/>
        </authorList>
    </citation>
    <scope>NUCLEOTIDE SEQUENCE [LARGE SCALE GENOMIC DNA]</scope>
    <source>
        <strain evidence="9">Gauthier</strain>
    </source>
</reference>
<dbReference type="InterPro" id="IPR002142">
    <property type="entry name" value="Peptidase_S49"/>
</dbReference>
<dbReference type="CDD" id="cd07018">
    <property type="entry name" value="S49_SppA_67K_type"/>
    <property type="match status" value="1"/>
</dbReference>
<dbReference type="SUPFAM" id="SSF52096">
    <property type="entry name" value="ClpP/crotonase"/>
    <property type="match status" value="2"/>
</dbReference>
<dbReference type="PIRSF" id="PIRSF001217">
    <property type="entry name" value="Protease_4_SppA"/>
    <property type="match status" value="1"/>
</dbReference>
<protein>
    <submittedName>
        <fullName evidence="8">Signal peptide peptidase A</fullName>
    </submittedName>
</protein>
<keyword evidence="6" id="KW-1133">Transmembrane helix</keyword>
<evidence type="ECO:0000259" key="7">
    <source>
        <dbReference type="Pfam" id="PF01343"/>
    </source>
</evidence>
<keyword evidence="3" id="KW-0378">Hydrolase</keyword>
<dbReference type="CDD" id="cd07023">
    <property type="entry name" value="S49_Sppa_N_C"/>
    <property type="match status" value="1"/>
</dbReference>
<evidence type="ECO:0000256" key="6">
    <source>
        <dbReference type="SAM" id="Phobius"/>
    </source>
</evidence>
<evidence type="ECO:0000256" key="3">
    <source>
        <dbReference type="ARBA" id="ARBA00022801"/>
    </source>
</evidence>
<organism evidence="8 9">
    <name type="scientific">Treponema pallidum subsp. pertenue (strain Gauthier)</name>
    <dbReference type="NCBI Taxonomy" id="491080"/>
    <lineage>
        <taxon>Bacteria</taxon>
        <taxon>Pseudomonadati</taxon>
        <taxon>Spirochaetota</taxon>
        <taxon>Spirochaetia</taxon>
        <taxon>Spirochaetales</taxon>
        <taxon>Treponemataceae</taxon>
        <taxon>Treponema</taxon>
    </lineage>
</organism>
<dbReference type="GO" id="GO:0016020">
    <property type="term" value="C:membrane"/>
    <property type="evidence" value="ECO:0007669"/>
    <property type="project" value="InterPro"/>
</dbReference>
<proteinExistence type="inferred from homology"/>
<comment type="similarity">
    <text evidence="1">Belongs to the peptidase S49 family.</text>
</comment>
<keyword evidence="4" id="KW-0720">Serine protease</keyword>
<dbReference type="InterPro" id="IPR047272">
    <property type="entry name" value="S49_SppA_C"/>
</dbReference>
<evidence type="ECO:0000313" key="8">
    <source>
        <dbReference type="EMBL" id="AEZ60276.1"/>
    </source>
</evidence>
<dbReference type="EMBL" id="CP002376">
    <property type="protein sequence ID" value="AEZ60276.1"/>
    <property type="molecule type" value="Genomic_DNA"/>
</dbReference>
<dbReference type="Pfam" id="PF01343">
    <property type="entry name" value="Peptidase_S49"/>
    <property type="match status" value="2"/>
</dbReference>
<evidence type="ECO:0000256" key="2">
    <source>
        <dbReference type="ARBA" id="ARBA00022670"/>
    </source>
</evidence>
<dbReference type="GO" id="GO:0006465">
    <property type="term" value="P:signal peptide processing"/>
    <property type="evidence" value="ECO:0007669"/>
    <property type="project" value="InterPro"/>
</dbReference>
<dbReference type="Proteomes" id="UP000008192">
    <property type="component" value="Chromosome"/>
</dbReference>
<sequence length="602" mass="67129">MEVTMYSLRVLFRRLLRGLNAVRLVSLNVIFFLLLFLFFKVLVGDRSRRPSQKVVQSGTVLLMRPVGVVTEQRPRVNLGTVFLNPKGSAILLSDITQALRNAATDRRIESVFFDLSNMSGWTSGHFVEMESALSEYKKSKKPLYVFSTSYSLADYYIASFADEIILDPMGSVDLSGFYTETLFYGGMEEKIGVRWNVVHAGVYKGMAEIFSRKDFSPEVRRNYQSVFARLWQQYLSDVSRNRALEVQHLARYADRRLELLQKYNGDGARTALAEKLVTRVCSYDEAGVALKFLKEDDYESAKNFVGLDDYNRDRAQRQVQDQVGIIHLAGPIAAHRDTELGGTISDEVSALLDVAMSDPDIKAVVLRIDSGGGEVFASERIRRALARAKRRGKKPVIVSMGAIAASGAYWVASAADYIFASPYTITGSIGVLSVLPTFETFLERYAGITVDSVQVHGVRQPSLLRSGTAEDTARMQLDVMATYRTFLSVVSAGRNLTLDRVAAVAEGRIYAGEDAVSLGLVDALGGLDEAVAHAAKESHCRQYSVRVLKRSATYGEEFLQSLWDVLQKRSLAFGERVIIGELLQLDLSKGTYVYEPLRLHWR</sequence>
<dbReference type="InterPro" id="IPR047217">
    <property type="entry name" value="S49_SppA_67K_type_N"/>
</dbReference>
<dbReference type="PANTHER" id="PTHR33209:SF1">
    <property type="entry name" value="PEPTIDASE S49 DOMAIN-CONTAINING PROTEIN"/>
    <property type="match status" value="1"/>
</dbReference>
<evidence type="ECO:0000313" key="9">
    <source>
        <dbReference type="Proteomes" id="UP000008192"/>
    </source>
</evidence>
<feature type="domain" description="Peptidase S49" evidence="7">
    <location>
        <begin position="137"/>
        <end position="290"/>
    </location>
</feature>
<gene>
    <name evidence="8" type="primary">sppA</name>
    <name evidence="8" type="ordered locus">TPEGAU_0997</name>
</gene>
<dbReference type="KEGG" id="tpg:TPEGAU_0997"/>
<feature type="transmembrane region" description="Helical" evidence="6">
    <location>
        <begin position="20"/>
        <end position="43"/>
    </location>
</feature>
<feature type="active site" description="Proton donor/acceptor" evidence="5">
    <location>
        <position position="204"/>
    </location>
</feature>
<dbReference type="AlphaFoldDB" id="A0AAU8PII2"/>
<evidence type="ECO:0000256" key="5">
    <source>
        <dbReference type="PIRSR" id="PIRSR001217-1"/>
    </source>
</evidence>
<dbReference type="NCBIfam" id="TIGR00705">
    <property type="entry name" value="SppA_67K"/>
    <property type="match status" value="1"/>
</dbReference>
<evidence type="ECO:0000256" key="1">
    <source>
        <dbReference type="ARBA" id="ARBA00008683"/>
    </source>
</evidence>